<dbReference type="SMART" id="SM00827">
    <property type="entry name" value="PKS_AT"/>
    <property type="match status" value="1"/>
</dbReference>
<dbReference type="InterPro" id="IPR014043">
    <property type="entry name" value="Acyl_transferase_dom"/>
</dbReference>
<name>D8M7A9_BLAHO</name>
<keyword evidence="3" id="KW-0012">Acyltransferase</keyword>
<proteinExistence type="predicted"/>
<dbReference type="Pfam" id="PF00698">
    <property type="entry name" value="Acyl_transf_1"/>
    <property type="match status" value="1"/>
</dbReference>
<keyword evidence="7" id="KW-1185">Reference proteome</keyword>
<organism evidence="6">
    <name type="scientific">Blastocystis hominis</name>
    <dbReference type="NCBI Taxonomy" id="12968"/>
    <lineage>
        <taxon>Eukaryota</taxon>
        <taxon>Sar</taxon>
        <taxon>Stramenopiles</taxon>
        <taxon>Bigyra</taxon>
        <taxon>Opalozoa</taxon>
        <taxon>Opalinata</taxon>
        <taxon>Blastocystidae</taxon>
        <taxon>Blastocystis</taxon>
    </lineage>
</organism>
<dbReference type="InterPro" id="IPR001227">
    <property type="entry name" value="Ac_transferase_dom_sf"/>
</dbReference>
<gene>
    <name evidence="6" type="ORF">GSBLH_T00006705001</name>
</gene>
<feature type="domain" description="Malonyl-CoA:ACP transacylase (MAT)" evidence="5">
    <location>
        <begin position="5"/>
        <end position="175"/>
    </location>
</feature>
<dbReference type="GeneID" id="24922829"/>
<dbReference type="Gene3D" id="3.40.366.10">
    <property type="entry name" value="Malonyl-Coenzyme A Acyl Carrier Protein, domain 2"/>
    <property type="match status" value="1"/>
</dbReference>
<dbReference type="EMBL" id="FN668672">
    <property type="protein sequence ID" value="CBK23948.2"/>
    <property type="molecule type" value="Genomic_DNA"/>
</dbReference>
<evidence type="ECO:0000256" key="4">
    <source>
        <dbReference type="ARBA" id="ARBA00048462"/>
    </source>
</evidence>
<keyword evidence="2" id="KW-0808">Transferase</keyword>
<dbReference type="AlphaFoldDB" id="D8M7A9"/>
<dbReference type="SUPFAM" id="SSF55048">
    <property type="entry name" value="Probable ACP-binding domain of malonyl-CoA ACP transacylase"/>
    <property type="match status" value="1"/>
</dbReference>
<dbReference type="GO" id="GO:0005829">
    <property type="term" value="C:cytosol"/>
    <property type="evidence" value="ECO:0007669"/>
    <property type="project" value="TreeGrafter"/>
</dbReference>
<comment type="catalytic activity">
    <reaction evidence="4">
        <text>holo-[ACP] + malonyl-CoA = malonyl-[ACP] + CoA</text>
        <dbReference type="Rhea" id="RHEA:41792"/>
        <dbReference type="Rhea" id="RHEA-COMP:9623"/>
        <dbReference type="Rhea" id="RHEA-COMP:9685"/>
        <dbReference type="ChEBI" id="CHEBI:57287"/>
        <dbReference type="ChEBI" id="CHEBI:57384"/>
        <dbReference type="ChEBI" id="CHEBI:64479"/>
        <dbReference type="ChEBI" id="CHEBI:78449"/>
        <dbReference type="EC" id="2.3.1.39"/>
    </reaction>
</comment>
<evidence type="ECO:0000256" key="3">
    <source>
        <dbReference type="ARBA" id="ARBA00023315"/>
    </source>
</evidence>
<dbReference type="GO" id="GO:0004314">
    <property type="term" value="F:[acyl-carrier-protein] S-malonyltransferase activity"/>
    <property type="evidence" value="ECO:0007669"/>
    <property type="project" value="UniProtKB-EC"/>
</dbReference>
<dbReference type="InterPro" id="IPR016036">
    <property type="entry name" value="Malonyl_transacylase_ACP-bd"/>
</dbReference>
<evidence type="ECO:0000256" key="2">
    <source>
        <dbReference type="ARBA" id="ARBA00022679"/>
    </source>
</evidence>
<dbReference type="PANTHER" id="PTHR42681:SF1">
    <property type="entry name" value="MALONYL-COA-ACYL CARRIER PROTEIN TRANSACYLASE, MITOCHONDRIAL"/>
    <property type="match status" value="1"/>
</dbReference>
<evidence type="ECO:0000259" key="5">
    <source>
        <dbReference type="SMART" id="SM00827"/>
    </source>
</evidence>
<evidence type="ECO:0000256" key="1">
    <source>
        <dbReference type="ARBA" id="ARBA00013258"/>
    </source>
</evidence>
<dbReference type="SUPFAM" id="SSF52151">
    <property type="entry name" value="FabD/lysophospholipase-like"/>
    <property type="match status" value="1"/>
</dbReference>
<dbReference type="EC" id="2.3.1.39" evidence="1"/>
<dbReference type="InterPro" id="IPR016035">
    <property type="entry name" value="Acyl_Trfase/lysoPLipase"/>
</dbReference>
<protein>
    <recommendedName>
        <fullName evidence="1">[acyl-carrier-protein] S-malonyltransferase</fullName>
        <ecNumber evidence="1">2.3.1.39</ecNumber>
    </recommendedName>
</protein>
<dbReference type="OrthoDB" id="541883at2759"/>
<sequence>MAAVLFTPLSTIQKAVEQLTRQHTGLCEVTNLNAPSQTVVSGERAQLLRLQPVLKQLEGGKRARVVLMNVKYPFHSSLLKSASDELESYVRTFDVKDPLFPVLSNLDGSLMDSKDAILERVGKQLSSPVLWNECVTQALNFGINEFVEIGPKPVLSALLKSSSKSISVKFLLFFSL</sequence>
<dbReference type="RefSeq" id="XP_012897996.1">
    <property type="nucleotide sequence ID" value="XM_013042542.1"/>
</dbReference>
<dbReference type="InterPro" id="IPR050858">
    <property type="entry name" value="Mal-CoA-ACP_Trans/PKS_FabD"/>
</dbReference>
<dbReference type="Proteomes" id="UP000008312">
    <property type="component" value="Unassembled WGS sequence"/>
</dbReference>
<dbReference type="GO" id="GO:0006633">
    <property type="term" value="P:fatty acid biosynthetic process"/>
    <property type="evidence" value="ECO:0007669"/>
    <property type="project" value="TreeGrafter"/>
</dbReference>
<evidence type="ECO:0000313" key="7">
    <source>
        <dbReference type="Proteomes" id="UP000008312"/>
    </source>
</evidence>
<reference evidence="6" key="1">
    <citation type="submission" date="2010-02" db="EMBL/GenBank/DDBJ databases">
        <title>Sequencing and annotation of the Blastocystis hominis genome.</title>
        <authorList>
            <person name="Wincker P."/>
        </authorList>
    </citation>
    <scope>NUCLEOTIDE SEQUENCE</scope>
    <source>
        <strain evidence="6">Singapore isolate B</strain>
    </source>
</reference>
<dbReference type="InParanoid" id="D8M7A9"/>
<evidence type="ECO:0000313" key="6">
    <source>
        <dbReference type="EMBL" id="CBK23948.2"/>
    </source>
</evidence>
<dbReference type="PANTHER" id="PTHR42681">
    <property type="entry name" value="MALONYL-COA-ACYL CARRIER PROTEIN TRANSACYLASE, MITOCHONDRIAL"/>
    <property type="match status" value="1"/>
</dbReference>
<accession>D8M7A9</accession>